<dbReference type="AlphaFoldDB" id="A0AAN1S0J4"/>
<organism evidence="1 2">
    <name type="scientific">Bordetella hinzii</name>
    <dbReference type="NCBI Taxonomy" id="103855"/>
    <lineage>
        <taxon>Bacteria</taxon>
        <taxon>Pseudomonadati</taxon>
        <taxon>Pseudomonadota</taxon>
        <taxon>Betaproteobacteria</taxon>
        <taxon>Burkholderiales</taxon>
        <taxon>Alcaligenaceae</taxon>
        <taxon>Bordetella</taxon>
    </lineage>
</organism>
<evidence type="ECO:0000313" key="1">
    <source>
        <dbReference type="EMBL" id="AZW19414.1"/>
    </source>
</evidence>
<dbReference type="Proteomes" id="UP000282741">
    <property type="component" value="Chromosome"/>
</dbReference>
<proteinExistence type="predicted"/>
<protein>
    <submittedName>
        <fullName evidence="1">Uncharacterized protein</fullName>
    </submittedName>
</protein>
<sequence>MQVIREGRAVCCSARKYEFLTVEQAMGFARFLQQGKSLEHACKIWRPKRITAVHGPATGPDEPRARHHN</sequence>
<name>A0AAN1S0J4_9BORD</name>
<gene>
    <name evidence="1" type="ORF">CS347_02930</name>
</gene>
<dbReference type="EMBL" id="CP024172">
    <property type="protein sequence ID" value="AZW19414.1"/>
    <property type="molecule type" value="Genomic_DNA"/>
</dbReference>
<evidence type="ECO:0000313" key="2">
    <source>
        <dbReference type="Proteomes" id="UP000282741"/>
    </source>
</evidence>
<accession>A0AAN1S0J4</accession>
<reference evidence="2" key="1">
    <citation type="submission" date="2017-10" db="EMBL/GenBank/DDBJ databases">
        <title>Whole genome sequencing of various Bordetella species.</title>
        <authorList>
            <person name="Weigand M.R."/>
            <person name="Loparev V."/>
            <person name="Peng Y."/>
            <person name="Bowden K.E."/>
            <person name="Tondella M.L."/>
            <person name="Williams M.M."/>
        </authorList>
    </citation>
    <scope>NUCLEOTIDE SEQUENCE [LARGE SCALE GENOMIC DNA]</scope>
    <source>
        <strain evidence="2">H720</strain>
    </source>
</reference>